<dbReference type="AlphaFoldDB" id="A0A1D9LMT2"/>
<dbReference type="Proteomes" id="UP000178776">
    <property type="component" value="Chromosome"/>
</dbReference>
<accession>A0A1D9LMT2</accession>
<evidence type="ECO:0000313" key="1">
    <source>
        <dbReference type="EMBL" id="AOZ52586.1"/>
    </source>
</evidence>
<proteinExistence type="predicted"/>
<name>A0A1D9LMT2_9NEIS</name>
<dbReference type="STRING" id="1108595.BKX93_22945"/>
<organism evidence="1 2">
    <name type="scientific">Chromobacterium vaccinii</name>
    <dbReference type="NCBI Taxonomy" id="1108595"/>
    <lineage>
        <taxon>Bacteria</taxon>
        <taxon>Pseudomonadati</taxon>
        <taxon>Pseudomonadota</taxon>
        <taxon>Betaproteobacteria</taxon>
        <taxon>Neisseriales</taxon>
        <taxon>Chromobacteriaceae</taxon>
        <taxon>Chromobacterium</taxon>
    </lineage>
</organism>
<protein>
    <submittedName>
        <fullName evidence="1">Uncharacterized protein</fullName>
    </submittedName>
</protein>
<dbReference type="RefSeq" id="WP_070981535.1">
    <property type="nucleotide sequence ID" value="NZ_CP017707.1"/>
</dbReference>
<sequence length="158" mass="16791">MITTPTNRIPDAQTLGSSAADSIVPLYLRAAQAQQTDAAQEHALAPGDAAQAQALLAALKQLPTPASDSLADRKAYIAAIAQQLRDFKSPQGNARAFATLAQQKAVLKHLQNEVGDASPLYQPLTGAMLGVSNLQSQVNQWMQEVLLSDGTPPEFSDW</sequence>
<evidence type="ECO:0000313" key="2">
    <source>
        <dbReference type="Proteomes" id="UP000178776"/>
    </source>
</evidence>
<dbReference type="KEGG" id="cvc:BKX93_22945"/>
<dbReference type="GeneID" id="68844056"/>
<dbReference type="EMBL" id="CP017707">
    <property type="protein sequence ID" value="AOZ52586.1"/>
    <property type="molecule type" value="Genomic_DNA"/>
</dbReference>
<reference evidence="1 2" key="1">
    <citation type="submission" date="2016-10" db="EMBL/GenBank/DDBJ databases">
        <title>Chromobacterium muskegensis sp. nov., an insecticidal bacterium isolated from Sphagnum bogs.</title>
        <authorList>
            <person name="Sparks M.E."/>
            <person name="Blackburn M.B."/>
            <person name="Gundersen-Rindal D.E."/>
            <person name="Mitchell A."/>
            <person name="Farrar R."/>
            <person name="Kuhar D."/>
        </authorList>
    </citation>
    <scope>NUCLEOTIDE SEQUENCE [LARGE SCALE GENOMIC DNA]</scope>
    <source>
        <strain evidence="1 2">21-1</strain>
    </source>
</reference>
<gene>
    <name evidence="1" type="ORF">BKX93_22945</name>
</gene>